<comment type="caution">
    <text evidence="1">The sequence shown here is derived from an EMBL/GenBank/DDBJ whole genome shotgun (WGS) entry which is preliminary data.</text>
</comment>
<gene>
    <name evidence="1" type="ORF">BST14_24400</name>
</gene>
<dbReference type="SUPFAM" id="SSF54593">
    <property type="entry name" value="Glyoxalase/Bleomycin resistance protein/Dihydroxybiphenyl dioxygenase"/>
    <property type="match status" value="1"/>
</dbReference>
<name>A0A1W9Z7N7_MYCAI</name>
<protein>
    <recommendedName>
        <fullName evidence="3">Glyoxalase</fullName>
    </recommendedName>
</protein>
<dbReference type="EMBL" id="MVHG01000098">
    <property type="protein sequence ID" value="ORA08360.1"/>
    <property type="molecule type" value="Genomic_DNA"/>
</dbReference>
<evidence type="ECO:0000313" key="2">
    <source>
        <dbReference type="Proteomes" id="UP000192707"/>
    </source>
</evidence>
<evidence type="ECO:0000313" key="1">
    <source>
        <dbReference type="EMBL" id="ORA08360.1"/>
    </source>
</evidence>
<keyword evidence="2" id="KW-1185">Reference proteome</keyword>
<sequence length="165" mass="18039">MQMCWVVPDLQAAIASWVHNAGVGPFFCFDGVPFAEGRYRGRPAKFPAVTAAIAYAGSLQIELVCQDNDEPGIFRDLFSHGQSGLHHMALNCQDYEAERDTYITAGAELAFEGRLDGTRTSWVDTSPTLGFMVELLEASPARQEVFSAMRAAAEAWDGKQPTATF</sequence>
<organism evidence="1 2">
    <name type="scientific">Mycobacterium arosiense ATCC BAA-1401 = DSM 45069</name>
    <dbReference type="NCBI Taxonomy" id="1265311"/>
    <lineage>
        <taxon>Bacteria</taxon>
        <taxon>Bacillati</taxon>
        <taxon>Actinomycetota</taxon>
        <taxon>Actinomycetes</taxon>
        <taxon>Mycobacteriales</taxon>
        <taxon>Mycobacteriaceae</taxon>
        <taxon>Mycobacterium</taxon>
        <taxon>Mycobacterium avium complex (MAC)</taxon>
    </lineage>
</organism>
<reference evidence="1 2" key="1">
    <citation type="submission" date="2016-12" db="EMBL/GenBank/DDBJ databases">
        <title>The new phylogeny of genus Mycobacterium.</title>
        <authorList>
            <person name="Tortoli E."/>
            <person name="Trovato A."/>
            <person name="Cirillo D.M."/>
        </authorList>
    </citation>
    <scope>NUCLEOTIDE SEQUENCE [LARGE SCALE GENOMIC DNA]</scope>
    <source>
        <strain evidence="1 2">DSM 45069</strain>
    </source>
</reference>
<dbReference type="InterPro" id="IPR029068">
    <property type="entry name" value="Glyas_Bleomycin-R_OHBP_Dase"/>
</dbReference>
<dbReference type="AlphaFoldDB" id="A0A1W9Z7N7"/>
<dbReference type="Proteomes" id="UP000192707">
    <property type="component" value="Unassembled WGS sequence"/>
</dbReference>
<proteinExistence type="predicted"/>
<dbReference type="Pfam" id="PF13669">
    <property type="entry name" value="Glyoxalase_4"/>
    <property type="match status" value="1"/>
</dbReference>
<dbReference type="Gene3D" id="3.10.180.10">
    <property type="entry name" value="2,3-Dihydroxybiphenyl 1,2-Dioxygenase, domain 1"/>
    <property type="match status" value="1"/>
</dbReference>
<accession>A0A1W9Z7N7</accession>
<evidence type="ECO:0008006" key="3">
    <source>
        <dbReference type="Google" id="ProtNLM"/>
    </source>
</evidence>